<protein>
    <submittedName>
        <fullName evidence="1">Uncharacterized protein</fullName>
    </submittedName>
</protein>
<gene>
    <name evidence="1" type="ORF">LMG7974_01742</name>
</gene>
<dbReference type="Gene3D" id="2.30.30.220">
    <property type="entry name" value="SspB-like"/>
    <property type="match status" value="1"/>
</dbReference>
<accession>A0ABM8Q9X2</accession>
<dbReference type="InterPro" id="IPR036760">
    <property type="entry name" value="SspB-like_sf"/>
</dbReference>
<comment type="caution">
    <text evidence="1">The sequence shown here is derived from an EMBL/GenBank/DDBJ whole genome shotgun (WGS) entry which is preliminary data.</text>
</comment>
<evidence type="ECO:0000313" key="1">
    <source>
        <dbReference type="EMBL" id="CAD7289665.1"/>
    </source>
</evidence>
<evidence type="ECO:0000313" key="2">
    <source>
        <dbReference type="Proteomes" id="UP000789803"/>
    </source>
</evidence>
<dbReference type="RefSeq" id="WP_229933513.1">
    <property type="nucleotide sequence ID" value="NZ_CAJHOF010000020.1"/>
</dbReference>
<proteinExistence type="predicted"/>
<keyword evidence="2" id="KW-1185">Reference proteome</keyword>
<name>A0ABM8Q9X2_9BACT</name>
<reference evidence="1 2" key="1">
    <citation type="submission" date="2020-11" db="EMBL/GenBank/DDBJ databases">
        <authorList>
            <person name="Peeters C."/>
        </authorList>
    </citation>
    <scope>NUCLEOTIDE SEQUENCE [LARGE SCALE GENOMIC DNA]</scope>
    <source>
        <strain evidence="1 2">LMG 7974</strain>
    </source>
</reference>
<organism evidence="1 2">
    <name type="scientific">Campylobacter majalis</name>
    <dbReference type="NCBI Taxonomy" id="2790656"/>
    <lineage>
        <taxon>Bacteria</taxon>
        <taxon>Pseudomonadati</taxon>
        <taxon>Campylobacterota</taxon>
        <taxon>Epsilonproteobacteria</taxon>
        <taxon>Campylobacterales</taxon>
        <taxon>Campylobacteraceae</taxon>
        <taxon>Campylobacter</taxon>
    </lineage>
</organism>
<sequence length="144" mass="16024">MLQKVLGDEKFGLLMKMHVYECMQYLLENEINFSIMTNLSLVSFSPPLPDSVSRNFNLPAIVFMLAGYTFDSAVLSDDEISFEAGFGEQNYASTVTVPLGAVLQIAINDNPILINFANATPPKRKISNLEKSIKIFKSNPNNKL</sequence>
<dbReference type="Proteomes" id="UP000789803">
    <property type="component" value="Unassembled WGS sequence"/>
</dbReference>
<dbReference type="EMBL" id="CAJHOF010000020">
    <property type="protein sequence ID" value="CAD7289665.1"/>
    <property type="molecule type" value="Genomic_DNA"/>
</dbReference>